<evidence type="ECO:0000259" key="10">
    <source>
        <dbReference type="Pfam" id="PF05922"/>
    </source>
</evidence>
<proteinExistence type="inferred from homology"/>
<evidence type="ECO:0000256" key="8">
    <source>
        <dbReference type="SAM" id="SignalP"/>
    </source>
</evidence>
<evidence type="ECO:0000256" key="3">
    <source>
        <dbReference type="ARBA" id="ARBA00022729"/>
    </source>
</evidence>
<comment type="caution">
    <text evidence="12">The sequence shown here is derived from an EMBL/GenBank/DDBJ whole genome shotgun (WGS) entry which is preliminary data.</text>
</comment>
<dbReference type="GO" id="GO:0006508">
    <property type="term" value="P:proteolysis"/>
    <property type="evidence" value="ECO:0007669"/>
    <property type="project" value="UniProtKB-KW"/>
</dbReference>
<feature type="active site" description="Charge relay system" evidence="7">
    <location>
        <position position="541"/>
    </location>
</feature>
<feature type="active site" description="Charge relay system" evidence="7">
    <location>
        <position position="226"/>
    </location>
</feature>
<keyword evidence="3 8" id="KW-0732">Signal</keyword>
<dbReference type="InterPro" id="IPR022398">
    <property type="entry name" value="Peptidase_S8_His-AS"/>
</dbReference>
<keyword evidence="13" id="KW-1185">Reference proteome</keyword>
<dbReference type="FunFam" id="3.30.70.80:FF:000002">
    <property type="entry name" value="Subtilisin-like protease SBT5.3"/>
    <property type="match status" value="1"/>
</dbReference>
<evidence type="ECO:0000256" key="5">
    <source>
        <dbReference type="ARBA" id="ARBA00022825"/>
    </source>
</evidence>
<dbReference type="CDD" id="cd02120">
    <property type="entry name" value="PA_subtilisin_like"/>
    <property type="match status" value="1"/>
</dbReference>
<dbReference type="PROSITE" id="PS51892">
    <property type="entry name" value="SUBTILASE"/>
    <property type="match status" value="1"/>
</dbReference>
<evidence type="ECO:0000256" key="1">
    <source>
        <dbReference type="ARBA" id="ARBA00011073"/>
    </source>
</evidence>
<dbReference type="InterPro" id="IPR034197">
    <property type="entry name" value="Peptidases_S8_3"/>
</dbReference>
<dbReference type="Proteomes" id="UP000694251">
    <property type="component" value="Chromosome 11"/>
</dbReference>
<dbReference type="InterPro" id="IPR023828">
    <property type="entry name" value="Peptidase_S8_Ser-AS"/>
</dbReference>
<feature type="domain" description="Peptidase S8/S53" evidence="9">
    <location>
        <begin position="141"/>
        <end position="577"/>
    </location>
</feature>
<gene>
    <name evidence="12" type="ORF">ISN44_As11g011770</name>
</gene>
<evidence type="ECO:0000256" key="6">
    <source>
        <dbReference type="ARBA" id="ARBA00023180"/>
    </source>
</evidence>
<evidence type="ECO:0000313" key="13">
    <source>
        <dbReference type="Proteomes" id="UP000694251"/>
    </source>
</evidence>
<keyword evidence="4 7" id="KW-0378">Hydrolase</keyword>
<protein>
    <submittedName>
        <fullName evidence="12">Peptidase S8/S53 domain superfamily</fullName>
    </submittedName>
</protein>
<dbReference type="PROSITE" id="PS00138">
    <property type="entry name" value="SUBTILASE_SER"/>
    <property type="match status" value="1"/>
</dbReference>
<dbReference type="AlphaFoldDB" id="A0A8T1Z7B5"/>
<evidence type="ECO:0000259" key="11">
    <source>
        <dbReference type="Pfam" id="PF17766"/>
    </source>
</evidence>
<dbReference type="Pfam" id="PF00082">
    <property type="entry name" value="Peptidase_S8"/>
    <property type="match status" value="1"/>
</dbReference>
<feature type="domain" description="Subtilisin-like protease fibronectin type-III" evidence="11">
    <location>
        <begin position="658"/>
        <end position="753"/>
    </location>
</feature>
<dbReference type="OrthoDB" id="10256524at2759"/>
<dbReference type="Pfam" id="PF17766">
    <property type="entry name" value="fn3_6"/>
    <property type="match status" value="1"/>
</dbReference>
<feature type="chain" id="PRO_5035901073" evidence="8">
    <location>
        <begin position="25"/>
        <end position="763"/>
    </location>
</feature>
<sequence length="763" mass="82783">MMSSQVSWWVFWVISAVCILNVEFNIVEGGAYEETKVHIVYLGEKEHNDPELVTASHLRMLESLLGSKKDASESIVHSYRHGFSGFAAHLTDSQAKKISEHPDVVQVTPNSFYELQTTRTFDYLGLSRSTPKGLLYKAKMGKDIIIGVLDSGVWPESQSFNDKGLGPIPKRWKGMCVDGEDFDSKKHCNKKLIGARYYMDSLFRRNKTDSRIPDTEYMSAREGLPHGTHVASTAGGSFVSNVSDNGFGRGTIRGGAPSARIAVYKVCWQRVDGTCASADIIKAMDDAIADGVDLITISIGRPNPVLTEVDMYNQISYGAFHAVANGIPVLSAGGNFGPGAYTVQNIAPWIITVAATTLDRWYPTPLTLGNNVTLMARTSYKGNKIQGDLMYVYSADEMTSAAAKGKVVLSFTTGSEESQSDYVTKLLEVEAKAVIIAAKRDDVIKVSEGLPVIMVDYEHGSTIWKYISITRSPTIKISSAIALNGPLVATKVADFSGRGPNSISPYVLKPDVAAPGVAIVAASTPEDMSTNEGVAAQSGTSMATPVVAGLVALLRAVHPDWSPAALKSALVTTASTTDPYGEPIFSEGMTRKLADPFDFGGGLVNPNKAADPGLVYDIGAEDYRLFLCASDYDERQITKISKTNTPYRCPSPRPSMLDLNLPSITIPFLKEDVTLTRTVTNVGPVNSVYKLVVEPPLGVKISVTPKTLFFNSNVKKLSFKVIVSTTHKSNSIYYFGSLTWTDGSHKVTIPLSVRTQMLMYFDQ</sequence>
<dbReference type="FunFam" id="3.40.50.200:FF:000006">
    <property type="entry name" value="Subtilisin-like protease SBT1.5"/>
    <property type="match status" value="1"/>
</dbReference>
<keyword evidence="2 7" id="KW-0645">Protease</keyword>
<keyword evidence="5 7" id="KW-0720">Serine protease</keyword>
<feature type="domain" description="Inhibitor I9" evidence="10">
    <location>
        <begin position="37"/>
        <end position="116"/>
    </location>
</feature>
<dbReference type="GO" id="GO:0004252">
    <property type="term" value="F:serine-type endopeptidase activity"/>
    <property type="evidence" value="ECO:0007669"/>
    <property type="project" value="UniProtKB-UniRule"/>
</dbReference>
<dbReference type="Pfam" id="PF05922">
    <property type="entry name" value="Inhibitor_I9"/>
    <property type="match status" value="1"/>
</dbReference>
<comment type="similarity">
    <text evidence="1 7">Belongs to the peptidase S8 family.</text>
</comment>
<name>A0A8T1Z7B5_ARASU</name>
<reference evidence="12 13" key="1">
    <citation type="submission" date="2020-12" db="EMBL/GenBank/DDBJ databases">
        <title>Concerted genomic and epigenomic changes stabilize Arabidopsis allopolyploids.</title>
        <authorList>
            <person name="Chen Z."/>
        </authorList>
    </citation>
    <scope>NUCLEOTIDE SEQUENCE [LARGE SCALE GENOMIC DNA]</scope>
    <source>
        <strain evidence="12">As9502</strain>
        <tissue evidence="12">Leaf</tissue>
    </source>
</reference>
<dbReference type="FunFam" id="2.60.40.2310:FF:000001">
    <property type="entry name" value="Subtilisin-like protease SBT1.5"/>
    <property type="match status" value="1"/>
</dbReference>
<evidence type="ECO:0000259" key="9">
    <source>
        <dbReference type="Pfam" id="PF00082"/>
    </source>
</evidence>
<dbReference type="PROSITE" id="PS00137">
    <property type="entry name" value="SUBTILASE_HIS"/>
    <property type="match status" value="1"/>
</dbReference>
<accession>A0A8T1Z7B5</accession>
<evidence type="ECO:0000256" key="4">
    <source>
        <dbReference type="ARBA" id="ARBA00022801"/>
    </source>
</evidence>
<dbReference type="InterPro" id="IPR000209">
    <property type="entry name" value="Peptidase_S8/S53_dom"/>
</dbReference>
<dbReference type="InterPro" id="IPR045051">
    <property type="entry name" value="SBT"/>
</dbReference>
<organism evidence="12 13">
    <name type="scientific">Arabidopsis suecica</name>
    <name type="common">Swedish thale-cress</name>
    <name type="synonym">Cardaminopsis suecica</name>
    <dbReference type="NCBI Taxonomy" id="45249"/>
    <lineage>
        <taxon>Eukaryota</taxon>
        <taxon>Viridiplantae</taxon>
        <taxon>Streptophyta</taxon>
        <taxon>Embryophyta</taxon>
        <taxon>Tracheophyta</taxon>
        <taxon>Spermatophyta</taxon>
        <taxon>Magnoliopsida</taxon>
        <taxon>eudicotyledons</taxon>
        <taxon>Gunneridae</taxon>
        <taxon>Pentapetalae</taxon>
        <taxon>rosids</taxon>
        <taxon>malvids</taxon>
        <taxon>Brassicales</taxon>
        <taxon>Brassicaceae</taxon>
        <taxon>Camelineae</taxon>
        <taxon>Arabidopsis</taxon>
    </lineage>
</organism>
<keyword evidence="6" id="KW-0325">Glycoprotein</keyword>
<dbReference type="InterPro" id="IPR041469">
    <property type="entry name" value="Subtilisin-like_FN3"/>
</dbReference>
<evidence type="ECO:0000313" key="12">
    <source>
        <dbReference type="EMBL" id="KAG7554985.1"/>
    </source>
</evidence>
<feature type="active site" description="Charge relay system" evidence="7">
    <location>
        <position position="150"/>
    </location>
</feature>
<dbReference type="CDD" id="cd04852">
    <property type="entry name" value="Peptidases_S8_3"/>
    <property type="match status" value="1"/>
</dbReference>
<feature type="signal peptide" evidence="8">
    <location>
        <begin position="1"/>
        <end position="24"/>
    </location>
</feature>
<dbReference type="PANTHER" id="PTHR10795">
    <property type="entry name" value="PROPROTEIN CONVERTASE SUBTILISIN/KEXIN"/>
    <property type="match status" value="1"/>
</dbReference>
<dbReference type="EMBL" id="JAEFBJ010000011">
    <property type="protein sequence ID" value="KAG7554985.1"/>
    <property type="molecule type" value="Genomic_DNA"/>
</dbReference>
<dbReference type="InterPro" id="IPR010259">
    <property type="entry name" value="S8pro/Inhibitor_I9"/>
</dbReference>
<evidence type="ECO:0000256" key="7">
    <source>
        <dbReference type="PROSITE-ProRule" id="PRU01240"/>
    </source>
</evidence>
<evidence type="ECO:0000256" key="2">
    <source>
        <dbReference type="ARBA" id="ARBA00022670"/>
    </source>
</evidence>